<feature type="domain" description="Endonuclease/exonuclease/phosphatase" evidence="11">
    <location>
        <begin position="139"/>
        <end position="393"/>
    </location>
</feature>
<feature type="transmembrane region" description="Helical" evidence="10">
    <location>
        <begin position="7"/>
        <end position="30"/>
    </location>
</feature>
<feature type="transmembrane region" description="Helical" evidence="10">
    <location>
        <begin position="36"/>
        <end position="63"/>
    </location>
</feature>
<dbReference type="GO" id="GO:0046872">
    <property type="term" value="F:metal ion binding"/>
    <property type="evidence" value="ECO:0007669"/>
    <property type="project" value="UniProtKB-KW"/>
</dbReference>
<accession>W0F480</accession>
<dbReference type="PANTHER" id="PTHR15822">
    <property type="entry name" value="TRAF AND TNF RECEPTOR-ASSOCIATED PROTEIN"/>
    <property type="match status" value="1"/>
</dbReference>
<comment type="cofactor">
    <cofactor evidence="2">
        <name>Mg(2+)</name>
        <dbReference type="ChEBI" id="CHEBI:18420"/>
    </cofactor>
</comment>
<keyword evidence="10" id="KW-0812">Transmembrane</keyword>
<dbReference type="PANTHER" id="PTHR15822:SF4">
    <property type="entry name" value="TYROSYL-DNA PHOSPHODIESTERASE 2"/>
    <property type="match status" value="1"/>
</dbReference>
<dbReference type="Gene3D" id="3.60.10.10">
    <property type="entry name" value="Endonuclease/exonuclease/phosphatase"/>
    <property type="match status" value="1"/>
</dbReference>
<keyword evidence="7" id="KW-0460">Magnesium</keyword>
<keyword evidence="8" id="KW-0234">DNA repair</keyword>
<feature type="transmembrane region" description="Helical" evidence="10">
    <location>
        <begin position="102"/>
        <end position="122"/>
    </location>
</feature>
<dbReference type="Proteomes" id="UP000003586">
    <property type="component" value="Chromosome"/>
</dbReference>
<evidence type="ECO:0000256" key="4">
    <source>
        <dbReference type="ARBA" id="ARBA00022723"/>
    </source>
</evidence>
<dbReference type="EMBL" id="CP007035">
    <property type="protein sequence ID" value="AHF17870.1"/>
    <property type="molecule type" value="Genomic_DNA"/>
</dbReference>
<reference evidence="12 13" key="1">
    <citation type="submission" date="2013-12" db="EMBL/GenBank/DDBJ databases">
        <authorList>
            <consortium name="DOE Joint Genome Institute"/>
            <person name="Eisen J."/>
            <person name="Huntemann M."/>
            <person name="Han J."/>
            <person name="Chen A."/>
            <person name="Kyrpides N."/>
            <person name="Mavromatis K."/>
            <person name="Markowitz V."/>
            <person name="Palaniappan K."/>
            <person name="Ivanova N."/>
            <person name="Schaumberg A."/>
            <person name="Pati A."/>
            <person name="Liolios K."/>
            <person name="Nordberg H.P."/>
            <person name="Cantor M.N."/>
            <person name="Hua S.X."/>
            <person name="Woyke T."/>
        </authorList>
    </citation>
    <scope>NUCLEOTIDE SEQUENCE [LARGE SCALE GENOMIC DNA]</scope>
    <source>
        <strain evidence="13">DSM 19437</strain>
    </source>
</reference>
<dbReference type="OrthoDB" id="635146at2"/>
<keyword evidence="13" id="KW-1185">Reference proteome</keyword>
<keyword evidence="3" id="KW-0540">Nuclease</keyword>
<dbReference type="GO" id="GO:0016787">
    <property type="term" value="F:hydrolase activity"/>
    <property type="evidence" value="ECO:0007669"/>
    <property type="project" value="UniProtKB-KW"/>
</dbReference>
<dbReference type="InterPro" id="IPR005135">
    <property type="entry name" value="Endo/exonuclease/phosphatase"/>
</dbReference>
<sequence>MKKIIKTLWQLFSVVVMLLYLIACLTTYLPSSRFSYAIYFVLGFPYLFVLAFAVILINIYLYYRRQKDKEATAADEAGAAEPVQEGATTQPKPEQNRNKKRIWWLLLLLLPACKNIGLTFAFHPQQWQMKKNTAALRIMTWNVREFADSIKQADLAIRRTIEGITEYHPDIVCMQLHYDSVTLQDGQRLSVIKIMDSLGYPYHRSFYDTYMANGKEHSYTRSAAIYSRLPIDSSGSAATVATPENVSEFQHYRGKVGFVDVKWQNKPLRLYTARWQSRYLYFNSDYRDRRLKQRVYNRFKYITEAYPSIEEIHQKEAAIIRQEMDKSPYPFIFCGDMNGLSTSYNCEYLKGENLQDAFIKGGWGIGATYTYDRFTPILRIDVCLPDKKFKVLQATVAEKSIAGHYPLISDIDWK</sequence>
<dbReference type="STRING" id="929713.NIASO_15790"/>
<keyword evidence="10" id="KW-1133">Transmembrane helix</keyword>
<dbReference type="KEGG" id="nso:NIASO_15790"/>
<dbReference type="Pfam" id="PF03372">
    <property type="entry name" value="Exo_endo_phos"/>
    <property type="match status" value="1"/>
</dbReference>
<dbReference type="InterPro" id="IPR051547">
    <property type="entry name" value="TDP2-like"/>
</dbReference>
<evidence type="ECO:0000313" key="13">
    <source>
        <dbReference type="Proteomes" id="UP000003586"/>
    </source>
</evidence>
<dbReference type="HOGENOM" id="CLU_663620_0_0_10"/>
<comment type="cofactor">
    <cofactor evidence="1">
        <name>Mn(2+)</name>
        <dbReference type="ChEBI" id="CHEBI:29035"/>
    </cofactor>
</comment>
<dbReference type="SUPFAM" id="SSF56219">
    <property type="entry name" value="DNase I-like"/>
    <property type="match status" value="1"/>
</dbReference>
<evidence type="ECO:0000313" key="12">
    <source>
        <dbReference type="EMBL" id="AHF17870.1"/>
    </source>
</evidence>
<evidence type="ECO:0000256" key="10">
    <source>
        <dbReference type="SAM" id="Phobius"/>
    </source>
</evidence>
<dbReference type="RefSeq" id="WP_008587052.1">
    <property type="nucleotide sequence ID" value="NZ_CP007035.1"/>
</dbReference>
<evidence type="ECO:0000256" key="1">
    <source>
        <dbReference type="ARBA" id="ARBA00001936"/>
    </source>
</evidence>
<organism evidence="12 13">
    <name type="scientific">Niabella soli DSM 19437</name>
    <dbReference type="NCBI Taxonomy" id="929713"/>
    <lineage>
        <taxon>Bacteria</taxon>
        <taxon>Pseudomonadati</taxon>
        <taxon>Bacteroidota</taxon>
        <taxon>Chitinophagia</taxon>
        <taxon>Chitinophagales</taxon>
        <taxon>Chitinophagaceae</taxon>
        <taxon>Niabella</taxon>
    </lineage>
</organism>
<keyword evidence="6" id="KW-0378">Hydrolase</keyword>
<keyword evidence="5" id="KW-0227">DNA damage</keyword>
<protein>
    <recommendedName>
        <fullName evidence="11">Endonuclease/exonuclease/phosphatase domain-containing protein</fullName>
    </recommendedName>
</protein>
<dbReference type="InterPro" id="IPR036691">
    <property type="entry name" value="Endo/exonu/phosph_ase_sf"/>
</dbReference>
<dbReference type="GO" id="GO:0004518">
    <property type="term" value="F:nuclease activity"/>
    <property type="evidence" value="ECO:0007669"/>
    <property type="project" value="UniProtKB-KW"/>
</dbReference>
<keyword evidence="10" id="KW-0472">Membrane</keyword>
<evidence type="ECO:0000259" key="11">
    <source>
        <dbReference type="Pfam" id="PF03372"/>
    </source>
</evidence>
<evidence type="ECO:0000256" key="2">
    <source>
        <dbReference type="ARBA" id="ARBA00001946"/>
    </source>
</evidence>
<dbReference type="AlphaFoldDB" id="W0F480"/>
<name>W0F480_9BACT</name>
<feature type="region of interest" description="Disordered" evidence="9">
    <location>
        <begin position="74"/>
        <end position="95"/>
    </location>
</feature>
<keyword evidence="4" id="KW-0479">Metal-binding</keyword>
<evidence type="ECO:0000256" key="6">
    <source>
        <dbReference type="ARBA" id="ARBA00022801"/>
    </source>
</evidence>
<evidence type="ECO:0000256" key="7">
    <source>
        <dbReference type="ARBA" id="ARBA00022842"/>
    </source>
</evidence>
<dbReference type="GO" id="GO:0006281">
    <property type="term" value="P:DNA repair"/>
    <property type="evidence" value="ECO:0007669"/>
    <property type="project" value="UniProtKB-KW"/>
</dbReference>
<evidence type="ECO:0000256" key="3">
    <source>
        <dbReference type="ARBA" id="ARBA00022722"/>
    </source>
</evidence>
<gene>
    <name evidence="12" type="ORF">NIASO_15790</name>
</gene>
<dbReference type="eggNOG" id="COG3568">
    <property type="taxonomic scope" value="Bacteria"/>
</dbReference>
<evidence type="ECO:0000256" key="8">
    <source>
        <dbReference type="ARBA" id="ARBA00023204"/>
    </source>
</evidence>
<evidence type="ECO:0000256" key="5">
    <source>
        <dbReference type="ARBA" id="ARBA00022763"/>
    </source>
</evidence>
<evidence type="ECO:0000256" key="9">
    <source>
        <dbReference type="SAM" id="MobiDB-lite"/>
    </source>
</evidence>
<proteinExistence type="predicted"/>